<organism evidence="2 3">
    <name type="scientific">Hydra vulgaris</name>
    <name type="common">Hydra</name>
    <name type="synonym">Hydra attenuata</name>
    <dbReference type="NCBI Taxonomy" id="6087"/>
    <lineage>
        <taxon>Eukaryota</taxon>
        <taxon>Metazoa</taxon>
        <taxon>Cnidaria</taxon>
        <taxon>Hydrozoa</taxon>
        <taxon>Hydroidolina</taxon>
        <taxon>Anthoathecata</taxon>
        <taxon>Aplanulata</taxon>
        <taxon>Hydridae</taxon>
        <taxon>Hydra</taxon>
    </lineage>
</organism>
<dbReference type="RefSeq" id="XP_065650479.1">
    <property type="nucleotide sequence ID" value="XM_065794407.1"/>
</dbReference>
<evidence type="ECO:0000259" key="1">
    <source>
        <dbReference type="Pfam" id="PF26634"/>
    </source>
</evidence>
<dbReference type="GeneID" id="136078624"/>
<evidence type="ECO:0000313" key="2">
    <source>
        <dbReference type="Proteomes" id="UP001652625"/>
    </source>
</evidence>
<dbReference type="PANTHER" id="PTHR35374:SF1">
    <property type="entry name" value="PROTEIN KINASE DOMAIN-CONTAINING PROTEIN"/>
    <property type="match status" value="1"/>
</dbReference>
<feature type="domain" description="DUF8207" evidence="1">
    <location>
        <begin position="114"/>
        <end position="180"/>
    </location>
</feature>
<evidence type="ECO:0000313" key="3">
    <source>
        <dbReference type="RefSeq" id="XP_065650479.1"/>
    </source>
</evidence>
<proteinExistence type="predicted"/>
<dbReference type="Proteomes" id="UP001652625">
    <property type="component" value="Chromosome 03"/>
</dbReference>
<gene>
    <name evidence="3" type="primary">LOC136078624</name>
</gene>
<protein>
    <submittedName>
        <fullName evidence="3">Uncharacterized protein LOC136078624</fullName>
    </submittedName>
</protein>
<keyword evidence="2" id="KW-1185">Reference proteome</keyword>
<sequence length="255" mass="29391">MSFLKIEDPEKRDQVFKEFLDSSKKRIQQNYLYDKIGEANLQLDLTKLYKPLIDSQAGIKENISKIHDQANNFTLTFSDAYPEIMGEHAYKELMPSYEKTRTFKLGKVATDYLRIKTYFGTPGLWELITNFNPDKNLYTVDDLKNYKNILIQTDAITTKNPYKPRSSRSGKYREIIALIWRVIKKNEKRESKGIGLQTIILPSDLNALIEILELRIAAWKAVNAGSRNKAVATCDELLRQGVINSAQYESILNNL</sequence>
<reference evidence="3" key="1">
    <citation type="submission" date="2025-08" db="UniProtKB">
        <authorList>
            <consortium name="RefSeq"/>
        </authorList>
    </citation>
    <scope>IDENTIFICATION</scope>
</reference>
<name>A0ABM4BN17_HYDVU</name>
<accession>A0ABM4BN17</accession>
<dbReference type="Pfam" id="PF26634">
    <property type="entry name" value="DUF8207"/>
    <property type="match status" value="1"/>
</dbReference>
<dbReference type="PANTHER" id="PTHR35374">
    <property type="entry name" value="CYCLIN-DEPENDENT KINASE 11A-LIKE"/>
    <property type="match status" value="1"/>
</dbReference>
<dbReference type="InterPro" id="IPR058520">
    <property type="entry name" value="DUF8207"/>
</dbReference>